<dbReference type="PANTHER" id="PTHR37538:SF1">
    <property type="entry name" value="BTB DOMAIN-CONTAINING PROTEIN"/>
    <property type="match status" value="1"/>
</dbReference>
<dbReference type="EMBL" id="DS268119">
    <property type="protein sequence ID" value="KMU74870.1"/>
    <property type="molecule type" value="Genomic_DNA"/>
</dbReference>
<gene>
    <name evidence="1" type="ORF">CISG_00800</name>
</gene>
<dbReference type="Proteomes" id="UP000054559">
    <property type="component" value="Unassembled WGS sequence"/>
</dbReference>
<proteinExistence type="predicted"/>
<dbReference type="AlphaFoldDB" id="A0A0J8QS07"/>
<organism evidence="1 2">
    <name type="scientific">Coccidioides immitis RMSCC 3703</name>
    <dbReference type="NCBI Taxonomy" id="454286"/>
    <lineage>
        <taxon>Eukaryota</taxon>
        <taxon>Fungi</taxon>
        <taxon>Dikarya</taxon>
        <taxon>Ascomycota</taxon>
        <taxon>Pezizomycotina</taxon>
        <taxon>Eurotiomycetes</taxon>
        <taxon>Eurotiomycetidae</taxon>
        <taxon>Onygenales</taxon>
        <taxon>Onygenaceae</taxon>
        <taxon>Coccidioides</taxon>
    </lineage>
</organism>
<reference evidence="2" key="1">
    <citation type="journal article" date="2010" name="Genome Res.">
        <title>Population genomic sequencing of Coccidioides fungi reveals recent hybridization and transposon control.</title>
        <authorList>
            <person name="Neafsey D.E."/>
            <person name="Barker B.M."/>
            <person name="Sharpton T.J."/>
            <person name="Stajich J.E."/>
            <person name="Park D.J."/>
            <person name="Whiston E."/>
            <person name="Hung C.-Y."/>
            <person name="McMahan C."/>
            <person name="White J."/>
            <person name="Sykes S."/>
            <person name="Heiman D."/>
            <person name="Young S."/>
            <person name="Zeng Q."/>
            <person name="Abouelleil A."/>
            <person name="Aftuck L."/>
            <person name="Bessette D."/>
            <person name="Brown A."/>
            <person name="FitzGerald M."/>
            <person name="Lui A."/>
            <person name="Macdonald J.P."/>
            <person name="Priest M."/>
            <person name="Orbach M.J."/>
            <person name="Galgiani J.N."/>
            <person name="Kirkland T.N."/>
            <person name="Cole G.T."/>
            <person name="Birren B.W."/>
            <person name="Henn M.R."/>
            <person name="Taylor J.W."/>
            <person name="Rounsley S.D."/>
        </authorList>
    </citation>
    <scope>NUCLEOTIDE SEQUENCE [LARGE SCALE GENOMIC DNA]</scope>
    <source>
        <strain evidence="2">RMSCC 3703</strain>
    </source>
</reference>
<protein>
    <recommendedName>
        <fullName evidence="3">BTB domain-containing protein</fullName>
    </recommendedName>
</protein>
<dbReference type="PANTHER" id="PTHR37538">
    <property type="entry name" value="BTB DOMAIN-CONTAINING PROTEIN"/>
    <property type="match status" value="1"/>
</dbReference>
<evidence type="ECO:0000313" key="2">
    <source>
        <dbReference type="Proteomes" id="UP000054559"/>
    </source>
</evidence>
<accession>A0A0J8QS07</accession>
<name>A0A0J8QS07_COCIT</name>
<evidence type="ECO:0008006" key="3">
    <source>
        <dbReference type="Google" id="ProtNLM"/>
    </source>
</evidence>
<dbReference type="STRING" id="454286.A0A0J8QS07"/>
<dbReference type="OrthoDB" id="4206346at2759"/>
<evidence type="ECO:0000313" key="1">
    <source>
        <dbReference type="EMBL" id="KMU74870.1"/>
    </source>
</evidence>
<sequence length="433" mass="49726">MATVDALYAHIAEALGPVLSISLCTRVQVDLTPFVRSCDKRYIGLRLFSLGTKLVRNDEAFPWLERAFLSSWTKLKFPEFFVPRSLALTRRWPHRQLPVLLFPAFIQGTKRKLKKSKDKDAQAVAESLIVSSNDAVPLTDYDYENDLRPEFSYLLTRRARPYTEDCCYLLVGESCIRYTVPTHHLKKSPYLSFRAPESLLKSYRDSRMIEVPELDEDIGHTLVHFLYTDEYQTLKHPISSKAETKATEYRRSILVYQAASACGLPLLLERAKERINEFDNAVSIFEALDIAKLVYEKLQDGDKEWFCGYIRRKLENAFDADETLFAQDQFRGYIGEAPTFSRMLVKLLVEIYSDRLSRTRIKNGQRGTDGIEQPACNELAEEISVPDGPDPEPEEVKALEYPEPELEEVNVLDECPEPELEEVNGLEYLESVP</sequence>